<evidence type="ECO:0000313" key="1">
    <source>
        <dbReference type="EMBL" id="MBO9201769.1"/>
    </source>
</evidence>
<organism evidence="1 2">
    <name type="scientific">Niastella soli</name>
    <dbReference type="NCBI Taxonomy" id="2821487"/>
    <lineage>
        <taxon>Bacteria</taxon>
        <taxon>Pseudomonadati</taxon>
        <taxon>Bacteroidota</taxon>
        <taxon>Chitinophagia</taxon>
        <taxon>Chitinophagales</taxon>
        <taxon>Chitinophagaceae</taxon>
        <taxon>Niastella</taxon>
    </lineage>
</organism>
<keyword evidence="2" id="KW-1185">Reference proteome</keyword>
<dbReference type="EMBL" id="JAGHKO010000004">
    <property type="protein sequence ID" value="MBO9201769.1"/>
    <property type="molecule type" value="Genomic_DNA"/>
</dbReference>
<dbReference type="RefSeq" id="WP_209139823.1">
    <property type="nucleotide sequence ID" value="NZ_JAGHKO010000004.1"/>
</dbReference>
<accession>A0ABS3YV15</accession>
<name>A0ABS3YV15_9BACT</name>
<dbReference type="PROSITE" id="PS51257">
    <property type="entry name" value="PROKAR_LIPOPROTEIN"/>
    <property type="match status" value="1"/>
</dbReference>
<comment type="caution">
    <text evidence="1">The sequence shown here is derived from an EMBL/GenBank/DDBJ whole genome shotgun (WGS) entry which is preliminary data.</text>
</comment>
<proteinExistence type="predicted"/>
<reference evidence="1 2" key="1">
    <citation type="submission" date="2021-03" db="EMBL/GenBank/DDBJ databases">
        <title>Assistant Professor.</title>
        <authorList>
            <person name="Huq M.A."/>
        </authorList>
    </citation>
    <scope>NUCLEOTIDE SEQUENCE [LARGE SCALE GENOMIC DNA]</scope>
    <source>
        <strain evidence="1 2">MAH-29</strain>
    </source>
</reference>
<dbReference type="Proteomes" id="UP000677244">
    <property type="component" value="Unassembled WGS sequence"/>
</dbReference>
<protein>
    <recommendedName>
        <fullName evidence="3">Lipoprotein</fullName>
    </recommendedName>
</protein>
<sequence>MKQIYLVALASLTMLASCDYFMYTPRFKSQKRREQPSIFICERIVDFRLEEGRWPNSKEEMMAKGKKYQDVFNGFKYTWTDFKIKDSNTMTFYFEDHITDNTSYEETGKSELNTYGGRVIFYKVKDKFAYTIKMH</sequence>
<evidence type="ECO:0000313" key="2">
    <source>
        <dbReference type="Proteomes" id="UP000677244"/>
    </source>
</evidence>
<evidence type="ECO:0008006" key="3">
    <source>
        <dbReference type="Google" id="ProtNLM"/>
    </source>
</evidence>
<gene>
    <name evidence="1" type="ORF">J7I42_15915</name>
</gene>